<evidence type="ECO:0000313" key="5">
    <source>
        <dbReference type="WBParaSite" id="HCON_00169650-00001"/>
    </source>
</evidence>
<organism evidence="4 5">
    <name type="scientific">Haemonchus contortus</name>
    <name type="common">Barber pole worm</name>
    <dbReference type="NCBI Taxonomy" id="6289"/>
    <lineage>
        <taxon>Eukaryota</taxon>
        <taxon>Metazoa</taxon>
        <taxon>Ecdysozoa</taxon>
        <taxon>Nematoda</taxon>
        <taxon>Chromadorea</taxon>
        <taxon>Rhabditida</taxon>
        <taxon>Rhabditina</taxon>
        <taxon>Rhabditomorpha</taxon>
        <taxon>Strongyloidea</taxon>
        <taxon>Trichostrongylidae</taxon>
        <taxon>Haemonchus</taxon>
    </lineage>
</organism>
<dbReference type="OMA" id="KKPEDEW"/>
<sequence>MAYQNQLSPSSKQREVEAKVPGRRKTPNSARYTAGNQEFSNKFKKPEDEWTAIRDTIKVRAEEVVGRRRGKRKEEWIKDSTWQKIDERKYAKLQREQAKTSRELEEAKRRYTALDRLMKKSCRDDKNDWLIRKGAEAQYAADHGDSKTLYRIVRELTRNRNNSNVPTRDKNGRLLSNSDEQNQRWLEYFRDILNQPSPSTTYCFDNTDPIEQLEVNTGYITKEEAGSTVVVEKLVKLFNRCWSQGEVPEDWRRGVIVKIPKKRKPVRLRKLERYHAAICAGKNLSHCPLRRIFTAIDGRLREEQAGFGSGRSCSEQIFTPRNIIEQCVEYCQPLVINFVDFKKAFDSIHRESLWAILKIYGVPQSFISIFKNLYLNSSCCVRTDTGYTPFFQIDTGVRQGSILSPILLNV</sequence>
<evidence type="ECO:0000256" key="1">
    <source>
        <dbReference type="SAM" id="Coils"/>
    </source>
</evidence>
<accession>A0A7I4YZX4</accession>
<keyword evidence="4" id="KW-1185">Reference proteome</keyword>
<evidence type="ECO:0000259" key="3">
    <source>
        <dbReference type="PROSITE" id="PS50878"/>
    </source>
</evidence>
<feature type="compositionally biased region" description="Polar residues" evidence="2">
    <location>
        <begin position="1"/>
        <end position="11"/>
    </location>
</feature>
<dbReference type="InterPro" id="IPR043502">
    <property type="entry name" value="DNA/RNA_pol_sf"/>
</dbReference>
<feature type="compositionally biased region" description="Polar residues" evidence="2">
    <location>
        <begin position="27"/>
        <end position="40"/>
    </location>
</feature>
<protein>
    <submittedName>
        <fullName evidence="5">Reverse transcriptase domain-containing protein</fullName>
    </submittedName>
</protein>
<keyword evidence="1" id="KW-0175">Coiled coil</keyword>
<feature type="domain" description="Reverse transcriptase" evidence="3">
    <location>
        <begin position="240"/>
        <end position="410"/>
    </location>
</feature>
<feature type="coiled-coil region" evidence="1">
    <location>
        <begin position="90"/>
        <end position="117"/>
    </location>
</feature>
<proteinExistence type="predicted"/>
<evidence type="ECO:0000313" key="4">
    <source>
        <dbReference type="Proteomes" id="UP000025227"/>
    </source>
</evidence>
<name>A0A7I4YZX4_HAECO</name>
<dbReference type="InterPro" id="IPR000477">
    <property type="entry name" value="RT_dom"/>
</dbReference>
<dbReference type="Proteomes" id="UP000025227">
    <property type="component" value="Unplaced"/>
</dbReference>
<dbReference type="Pfam" id="PF00078">
    <property type="entry name" value="RVT_1"/>
    <property type="match status" value="1"/>
</dbReference>
<dbReference type="OrthoDB" id="410104at2759"/>
<dbReference type="PROSITE" id="PS50878">
    <property type="entry name" value="RT_POL"/>
    <property type="match status" value="1"/>
</dbReference>
<reference evidence="5" key="1">
    <citation type="submission" date="2020-12" db="UniProtKB">
        <authorList>
            <consortium name="WormBaseParasite"/>
        </authorList>
    </citation>
    <scope>IDENTIFICATION</scope>
    <source>
        <strain evidence="5">MHco3</strain>
    </source>
</reference>
<feature type="region of interest" description="Disordered" evidence="2">
    <location>
        <begin position="1"/>
        <end position="40"/>
    </location>
</feature>
<evidence type="ECO:0000256" key="2">
    <source>
        <dbReference type="SAM" id="MobiDB-lite"/>
    </source>
</evidence>
<dbReference type="SUPFAM" id="SSF56672">
    <property type="entry name" value="DNA/RNA polymerases"/>
    <property type="match status" value="1"/>
</dbReference>
<dbReference type="AlphaFoldDB" id="A0A7I4YZX4"/>
<dbReference type="PANTHER" id="PTHR19446">
    <property type="entry name" value="REVERSE TRANSCRIPTASES"/>
    <property type="match status" value="1"/>
</dbReference>
<dbReference type="WBParaSite" id="HCON_00169650-00001">
    <property type="protein sequence ID" value="HCON_00169650-00001"/>
    <property type="gene ID" value="HCON_00169650"/>
</dbReference>